<name>A0A2S6HZL8_9FIRM</name>
<dbReference type="AlphaFoldDB" id="A0A2S6HZL8"/>
<proteinExistence type="predicted"/>
<reference evidence="4 5" key="1">
    <citation type="submission" date="2018-02" db="EMBL/GenBank/DDBJ databases">
        <title>Genomic Encyclopedia of Archaeal and Bacterial Type Strains, Phase II (KMG-II): from individual species to whole genera.</title>
        <authorList>
            <person name="Goeker M."/>
        </authorList>
    </citation>
    <scope>NUCLEOTIDE SEQUENCE [LARGE SCALE GENOMIC DNA]</scope>
    <source>
        <strain evidence="4 5">DSM 3808</strain>
    </source>
</reference>
<dbReference type="InterPro" id="IPR018337">
    <property type="entry name" value="Cell_wall/Cho-bd_repeat"/>
</dbReference>
<feature type="repeat" description="Cell wall-binding" evidence="2">
    <location>
        <begin position="296"/>
        <end position="315"/>
    </location>
</feature>
<dbReference type="SUPFAM" id="SSF69360">
    <property type="entry name" value="Cell wall binding repeat"/>
    <property type="match status" value="1"/>
</dbReference>
<dbReference type="PROSITE" id="PS51170">
    <property type="entry name" value="CW"/>
    <property type="match status" value="2"/>
</dbReference>
<feature type="signal peptide" evidence="3">
    <location>
        <begin position="1"/>
        <end position="26"/>
    </location>
</feature>
<feature type="chain" id="PRO_5015659088" description="Cell wall binding repeat protein" evidence="3">
    <location>
        <begin position="27"/>
        <end position="336"/>
    </location>
</feature>
<dbReference type="EMBL" id="PTJA01000001">
    <property type="protein sequence ID" value="PPK83510.1"/>
    <property type="molecule type" value="Genomic_DNA"/>
</dbReference>
<organism evidence="4 5">
    <name type="scientific">Lacrimispora xylanisolvens</name>
    <dbReference type="NCBI Taxonomy" id="384636"/>
    <lineage>
        <taxon>Bacteria</taxon>
        <taxon>Bacillati</taxon>
        <taxon>Bacillota</taxon>
        <taxon>Clostridia</taxon>
        <taxon>Lachnospirales</taxon>
        <taxon>Lachnospiraceae</taxon>
        <taxon>Lacrimispora</taxon>
    </lineage>
</organism>
<dbReference type="Gene3D" id="2.10.270.10">
    <property type="entry name" value="Cholin Binding"/>
    <property type="match status" value="1"/>
</dbReference>
<feature type="repeat" description="Cell wall-binding" evidence="2">
    <location>
        <begin position="276"/>
        <end position="295"/>
    </location>
</feature>
<keyword evidence="5" id="KW-1185">Reference proteome</keyword>
<comment type="caution">
    <text evidence="4">The sequence shown here is derived from an EMBL/GenBank/DDBJ whole genome shotgun (WGS) entry which is preliminary data.</text>
</comment>
<evidence type="ECO:0008006" key="6">
    <source>
        <dbReference type="Google" id="ProtNLM"/>
    </source>
</evidence>
<evidence type="ECO:0000256" key="3">
    <source>
        <dbReference type="SAM" id="SignalP"/>
    </source>
</evidence>
<evidence type="ECO:0000313" key="5">
    <source>
        <dbReference type="Proteomes" id="UP000237749"/>
    </source>
</evidence>
<protein>
    <recommendedName>
        <fullName evidence="6">Cell wall binding repeat protein</fullName>
    </recommendedName>
</protein>
<evidence type="ECO:0000313" key="4">
    <source>
        <dbReference type="EMBL" id="PPK83510.1"/>
    </source>
</evidence>
<dbReference type="Proteomes" id="UP000237749">
    <property type="component" value="Unassembled WGS sequence"/>
</dbReference>
<accession>A0A2S6HZL8</accession>
<sequence length="336" mass="36990">MFQYKKTMAILSTAVFMTLYPLSSMASTQTTISSVSLSIDSDIETGSSSSDVTVTTSSSKYSVEDTTVSNTPDDEWEDGDKPKLKVYLEADDDYYFASGFSKSSVSISGSDGTVTSVSRSSSSELIVYITLDALDDDSSDSYSLDVSDLTWNESTGTANWDEAEDAKKYEIRLYRGSSTVTSVLTTTSSSYNFSSYITFSGYYTFKVRGVYNSSNKGSWEESDSWYVTSSVAQEISTSSSVSTSNSSGPGASASTGAWLKDDRGWWYCNADKSYTVSNWQYINGYWYYFNEHGYMVTGWVLWNAKWYYCGDNGAMYTSAETPDGYYVGTDGAWTGA</sequence>
<gene>
    <name evidence="4" type="ORF">BXY41_101574</name>
</gene>
<dbReference type="Pfam" id="PF19127">
    <property type="entry name" value="Choline_bind_3"/>
    <property type="match status" value="1"/>
</dbReference>
<keyword evidence="1" id="KW-0677">Repeat</keyword>
<evidence type="ECO:0000256" key="2">
    <source>
        <dbReference type="PROSITE-ProRule" id="PRU00591"/>
    </source>
</evidence>
<evidence type="ECO:0000256" key="1">
    <source>
        <dbReference type="ARBA" id="ARBA00022737"/>
    </source>
</evidence>
<keyword evidence="3" id="KW-0732">Signal</keyword>